<keyword evidence="8" id="KW-1185">Reference proteome</keyword>
<dbReference type="EMBL" id="SGJD01000284">
    <property type="protein sequence ID" value="KAB0405892.1"/>
    <property type="molecule type" value="Genomic_DNA"/>
</dbReference>
<evidence type="ECO:0000256" key="1">
    <source>
        <dbReference type="ARBA" id="ARBA00004613"/>
    </source>
</evidence>
<dbReference type="AlphaFoldDB" id="A0A6A1QDF1"/>
<feature type="region of interest" description="Disordered" evidence="5">
    <location>
        <begin position="249"/>
        <end position="296"/>
    </location>
</feature>
<evidence type="ECO:0000259" key="6">
    <source>
        <dbReference type="PROSITE" id="PS51041"/>
    </source>
</evidence>
<dbReference type="InterPro" id="IPR011489">
    <property type="entry name" value="EMI_domain"/>
</dbReference>
<organism evidence="7 8">
    <name type="scientific">Balaenoptera physalus</name>
    <name type="common">Fin whale</name>
    <name type="synonym">Balaena physalus</name>
    <dbReference type="NCBI Taxonomy" id="9770"/>
    <lineage>
        <taxon>Eukaryota</taxon>
        <taxon>Metazoa</taxon>
        <taxon>Chordata</taxon>
        <taxon>Craniata</taxon>
        <taxon>Vertebrata</taxon>
        <taxon>Euteleostomi</taxon>
        <taxon>Mammalia</taxon>
        <taxon>Eutheria</taxon>
        <taxon>Laurasiatheria</taxon>
        <taxon>Artiodactyla</taxon>
        <taxon>Whippomorpha</taxon>
        <taxon>Cetacea</taxon>
        <taxon>Mysticeti</taxon>
        <taxon>Balaenopteridae</taxon>
        <taxon>Balaenoptera</taxon>
    </lineage>
</organism>
<feature type="non-terminal residue" evidence="7">
    <location>
        <position position="1"/>
    </location>
</feature>
<dbReference type="PANTHER" id="PTHR15427:SF2">
    <property type="entry name" value="EMILIN-3"/>
    <property type="match status" value="1"/>
</dbReference>
<feature type="region of interest" description="Disordered" evidence="5">
    <location>
        <begin position="40"/>
        <end position="64"/>
    </location>
</feature>
<evidence type="ECO:0000313" key="8">
    <source>
        <dbReference type="Proteomes" id="UP000437017"/>
    </source>
</evidence>
<dbReference type="GO" id="GO:0005576">
    <property type="term" value="C:extracellular region"/>
    <property type="evidence" value="ECO:0007669"/>
    <property type="project" value="UniProtKB-SubCell"/>
</dbReference>
<keyword evidence="3" id="KW-0732">Signal</keyword>
<dbReference type="Proteomes" id="UP000437017">
    <property type="component" value="Unassembled WGS sequence"/>
</dbReference>
<comment type="subcellular location">
    <subcellularLocation>
        <location evidence="1">Secreted</location>
    </subcellularLocation>
</comment>
<evidence type="ECO:0000256" key="3">
    <source>
        <dbReference type="ARBA" id="ARBA00022729"/>
    </source>
</evidence>
<dbReference type="GO" id="GO:0031012">
    <property type="term" value="C:extracellular matrix"/>
    <property type="evidence" value="ECO:0007669"/>
    <property type="project" value="TreeGrafter"/>
</dbReference>
<comment type="caution">
    <text evidence="7">The sequence shown here is derived from an EMBL/GenBank/DDBJ whole genome shotgun (WGS) entry which is preliminary data.</text>
</comment>
<keyword evidence="2" id="KW-0964">Secreted</keyword>
<sequence length="833" mass="88503">GAAPGLPAGSRPACHALPSALACTEASRSGPPGCGCPEAARGLQTPAQRSSGHPPLSPHLTTRERHSRKFCEALNDLMWWGLNEKGEHILEQMQSGLIICGGGDPSCWLDTAKTPSISSTHVLLPYQDVAPVLAPETVPLLVFSSFSLGRGGVEASVGLAQARYSKDAISPCRALCAYIVHRNVTCVLQEGAENYIKAEYRQCGWGPKCPGTVTYRTVLRPKYKVGYKTVTDLAWRCCPGLAGEGCPEHLTDHVATPPQPEPEPQVPSGQVGPGPRPLPSSRAASSPHGRKGPGLFGERLERLEGDVQRLAQAYGTLRGLVASHEDPNRMTGGPSAPAAPVGFGVIPEGFVNPRDRAGGPLTPPLDEILSKVTEVSSTLRTKVQLLDEVHGLALGHEAHLQRLREAPPSPLTSLALLDEYSLDGRELALRRELSQLGTQLQGLGVAGRGSCCGQLALISTRVDSLERKLQAVTEAQRGHSPPDGDDLTRLSAAMLEGGVDGLLEGLETVNGTEGGARGCCLGMEEGSWGVRGFHTTLEERVQRLEERLLTLAGEPSHDSAPPGRSARPLMQTELAVLEQRLLSLEASCTPRTTSAILDNLVAEVKAWQSRSEALLRQVASHAALLQQLNGTVAEVQGQLAEATGGSLQGEITLLKVNLNSVSKSLTGLSDSVSQYSDALLAANTSLDERERKVEAEVHAIQEQVSSQGSWLRAGHRQVLSLRGQLEQLKAGVASVAGGLSRCQDTAQELQLAVGHFDQRVAQVEGTCGRLGLLAAGLDSLAAESLGPREGLWDHVDQLNRTLAQHAKDIARLRDDLLDCRAQLAEQVRAGQAD</sequence>
<dbReference type="OrthoDB" id="10266508at2759"/>
<dbReference type="FunFam" id="1.10.287.1490:FF:000037">
    <property type="entry name" value="Elastin microfibril interfacer 3"/>
    <property type="match status" value="1"/>
</dbReference>
<name>A0A6A1QDF1_BALPH</name>
<feature type="domain" description="EMI" evidence="6">
    <location>
        <begin position="172"/>
        <end position="248"/>
    </location>
</feature>
<evidence type="ECO:0000256" key="4">
    <source>
        <dbReference type="ARBA" id="ARBA00023157"/>
    </source>
</evidence>
<dbReference type="PROSITE" id="PS51041">
    <property type="entry name" value="EMI"/>
    <property type="match status" value="1"/>
</dbReference>
<dbReference type="Pfam" id="PF07546">
    <property type="entry name" value="EMI"/>
    <property type="match status" value="1"/>
</dbReference>
<protein>
    <recommendedName>
        <fullName evidence="6">EMI domain-containing protein</fullName>
    </recommendedName>
</protein>
<dbReference type="InterPro" id="IPR050392">
    <property type="entry name" value="Collagen/C1q_domain"/>
</dbReference>
<dbReference type="Gene3D" id="1.10.287.1490">
    <property type="match status" value="1"/>
</dbReference>
<evidence type="ECO:0000313" key="7">
    <source>
        <dbReference type="EMBL" id="KAB0405892.1"/>
    </source>
</evidence>
<reference evidence="7 8" key="1">
    <citation type="journal article" date="2019" name="PLoS ONE">
        <title>Genomic analyses reveal an absence of contemporary introgressive admixture between fin whales and blue whales, despite known hybrids.</title>
        <authorList>
            <person name="Westbury M.V."/>
            <person name="Petersen B."/>
            <person name="Lorenzen E.D."/>
        </authorList>
    </citation>
    <scope>NUCLEOTIDE SEQUENCE [LARGE SCALE GENOMIC DNA]</scope>
    <source>
        <strain evidence="7">FinWhale-01</strain>
    </source>
</reference>
<accession>A0A6A1QDF1</accession>
<dbReference type="PANTHER" id="PTHR15427">
    <property type="entry name" value="EMILIN ELASTIN MICROFIBRIL INTERFACE-LOCATED PROTEIN ELASTIN MICROFIBRIL INTERFACER"/>
    <property type="match status" value="1"/>
</dbReference>
<gene>
    <name evidence="7" type="ORF">E2I00_010041</name>
</gene>
<keyword evidence="4" id="KW-1015">Disulfide bond</keyword>
<proteinExistence type="predicted"/>
<evidence type="ECO:0000256" key="5">
    <source>
        <dbReference type="SAM" id="MobiDB-lite"/>
    </source>
</evidence>
<evidence type="ECO:0000256" key="2">
    <source>
        <dbReference type="ARBA" id="ARBA00022525"/>
    </source>
</evidence>